<evidence type="ECO:0008006" key="7">
    <source>
        <dbReference type="Google" id="ProtNLM"/>
    </source>
</evidence>
<dbReference type="PANTHER" id="PTHR35678">
    <property type="entry name" value="PROTEIN STPG4"/>
    <property type="match status" value="1"/>
</dbReference>
<accession>A0AAE1ZJZ7</accession>
<dbReference type="PANTHER" id="PTHR35678:SF1">
    <property type="entry name" value="PROTEIN STPG4"/>
    <property type="match status" value="1"/>
</dbReference>
<dbReference type="InterPro" id="IPR010736">
    <property type="entry name" value="SHIPPO-rpt"/>
</dbReference>
<name>A0AAE1ZJZ7_SCHME</name>
<dbReference type="AlphaFoldDB" id="A0AAE1ZJZ7"/>
<dbReference type="GO" id="GO:0001940">
    <property type="term" value="C:male pronucleus"/>
    <property type="evidence" value="ECO:0007669"/>
    <property type="project" value="TreeGrafter"/>
</dbReference>
<dbReference type="GO" id="GO:0005737">
    <property type="term" value="C:cytoplasm"/>
    <property type="evidence" value="ECO:0007669"/>
    <property type="project" value="UniProtKB-SubCell"/>
</dbReference>
<comment type="caution">
    <text evidence="5">The sequence shown here is derived from an EMBL/GenBank/DDBJ whole genome shotgun (WGS) entry which is preliminary data.</text>
</comment>
<gene>
    <name evidence="5" type="ORF">MN116_000816</name>
</gene>
<protein>
    <recommendedName>
        <fullName evidence="7">O(6)-methylguanine-induced apoptosis 2</fullName>
    </recommendedName>
</protein>
<evidence type="ECO:0000313" key="6">
    <source>
        <dbReference type="Proteomes" id="UP001292079"/>
    </source>
</evidence>
<dbReference type="Pfam" id="PF07004">
    <property type="entry name" value="SHIPPO-rpt"/>
    <property type="match status" value="3"/>
</dbReference>
<reference evidence="5" key="2">
    <citation type="journal article" date="2023" name="Infect Dis Poverty">
        <title>Chromosome-scale genome of the human blood fluke Schistosoma mekongi and its implications for public health.</title>
        <authorList>
            <person name="Zhou M."/>
            <person name="Xu L."/>
            <person name="Xu D."/>
            <person name="Chen W."/>
            <person name="Khan J."/>
            <person name="Hu Y."/>
            <person name="Huang H."/>
            <person name="Wei H."/>
            <person name="Zhang Y."/>
            <person name="Chusongsang P."/>
            <person name="Tanasarnprasert K."/>
            <person name="Hu X."/>
            <person name="Limpanont Y."/>
            <person name="Lv Z."/>
        </authorList>
    </citation>
    <scope>NUCLEOTIDE SEQUENCE</scope>
    <source>
        <strain evidence="5">LV_2022a</strain>
    </source>
</reference>
<organism evidence="5 6">
    <name type="scientific">Schistosoma mekongi</name>
    <name type="common">Parasitic worm</name>
    <dbReference type="NCBI Taxonomy" id="38744"/>
    <lineage>
        <taxon>Eukaryota</taxon>
        <taxon>Metazoa</taxon>
        <taxon>Spiralia</taxon>
        <taxon>Lophotrochozoa</taxon>
        <taxon>Platyhelminthes</taxon>
        <taxon>Trematoda</taxon>
        <taxon>Digenea</taxon>
        <taxon>Strigeidida</taxon>
        <taxon>Schistosomatoidea</taxon>
        <taxon>Schistosomatidae</taxon>
        <taxon>Schistosoma</taxon>
    </lineage>
</organism>
<comment type="subcellular location">
    <subcellularLocation>
        <location evidence="2">Cytoplasm</location>
    </subcellularLocation>
    <subcellularLocation>
        <location evidence="1">Nucleus</location>
    </subcellularLocation>
</comment>
<keyword evidence="4" id="KW-0539">Nucleus</keyword>
<dbReference type="GO" id="GO:0001939">
    <property type="term" value="C:female pronucleus"/>
    <property type="evidence" value="ECO:0007669"/>
    <property type="project" value="TreeGrafter"/>
</dbReference>
<evidence type="ECO:0000256" key="3">
    <source>
        <dbReference type="ARBA" id="ARBA00022490"/>
    </source>
</evidence>
<evidence type="ECO:0000313" key="5">
    <source>
        <dbReference type="EMBL" id="KAK4475535.1"/>
    </source>
</evidence>
<keyword evidence="3" id="KW-0963">Cytoplasm</keyword>
<keyword evidence="6" id="KW-1185">Reference proteome</keyword>
<proteinExistence type="predicted"/>
<evidence type="ECO:0000256" key="4">
    <source>
        <dbReference type="ARBA" id="ARBA00023242"/>
    </source>
</evidence>
<dbReference type="Proteomes" id="UP001292079">
    <property type="component" value="Unassembled WGS sequence"/>
</dbReference>
<dbReference type="GO" id="GO:0003682">
    <property type="term" value="F:chromatin binding"/>
    <property type="evidence" value="ECO:0007669"/>
    <property type="project" value="TreeGrafter"/>
</dbReference>
<dbReference type="GO" id="GO:0042585">
    <property type="term" value="C:germinal vesicle"/>
    <property type="evidence" value="ECO:0007669"/>
    <property type="project" value="TreeGrafter"/>
</dbReference>
<reference evidence="5" key="1">
    <citation type="submission" date="2022-04" db="EMBL/GenBank/DDBJ databases">
        <authorList>
            <person name="Xu L."/>
            <person name="Lv Z."/>
        </authorList>
    </citation>
    <scope>NUCLEOTIDE SEQUENCE</scope>
    <source>
        <strain evidence="5">LV_2022a</strain>
    </source>
</reference>
<dbReference type="GO" id="GO:0044727">
    <property type="term" value="P:epigenetic programing of male pronucleus"/>
    <property type="evidence" value="ECO:0007669"/>
    <property type="project" value="TreeGrafter"/>
</dbReference>
<evidence type="ECO:0000256" key="2">
    <source>
        <dbReference type="ARBA" id="ARBA00004496"/>
    </source>
</evidence>
<dbReference type="GO" id="GO:0042393">
    <property type="term" value="F:histone binding"/>
    <property type="evidence" value="ECO:0007669"/>
    <property type="project" value="TreeGrafter"/>
</dbReference>
<evidence type="ECO:0000256" key="1">
    <source>
        <dbReference type="ARBA" id="ARBA00004123"/>
    </source>
</evidence>
<dbReference type="EMBL" id="JALJAT010000001">
    <property type="protein sequence ID" value="KAK4475535.1"/>
    <property type="molecule type" value="Genomic_DNA"/>
</dbReference>
<sequence>MLVSSNIAANIPHQEYLGCQKPVHFLIIHIILDIDPNNDLAQLQFTSSWLVRNFSNQNHTMRKSGSKYGSFGPVPGRRLNLSFKSPAPNAYNLSLLRIKDRQDFSRASCSRAFQSNIAVKCDKYQQHLPSPCDYQKVNRSLRSKVGMAVFKSSSDRLFYLSQSASYIPGPGHYEIDVKRNDSNLPQSAFASKSERLTLKNASEYPGPGTYNLIKCHNDSTLKISKFPLTKSTSTGIASKVITKNQENYPGPGTYNIATDLLPKQFMSSSVFLSNVPRWIIPNIPVSLGIGDMAADNSSLTCAGGMDALSNPGPTRYNPCLPQKMSFHYNLNNEWVC</sequence>